<dbReference type="PANTHER" id="PTHR47314:SF1">
    <property type="entry name" value="MALTOSE_MALTODEXTRIN TRANSPORT SYSTEM PERMEASE PROTEIN MALF"/>
    <property type="match status" value="1"/>
</dbReference>
<evidence type="ECO:0000256" key="8">
    <source>
        <dbReference type="ARBA" id="ARBA00022692"/>
    </source>
</evidence>
<keyword evidence="5" id="KW-1003">Cell membrane</keyword>
<comment type="function">
    <text evidence="1 13">Part of the ABC transporter complex MalEFGK involved in maltose/maltodextrin import. Probably responsible for the translocation of the substrate across the membrane.</text>
</comment>
<dbReference type="OrthoDB" id="9785347at2"/>
<dbReference type="RefSeq" id="WP_073579273.1">
    <property type="nucleotide sequence ID" value="NZ_AP024898.1"/>
</dbReference>
<dbReference type="Gene3D" id="3.10.650.10">
    <property type="entry name" value="MalF N-terminal region-like"/>
    <property type="match status" value="1"/>
</dbReference>
<dbReference type="InterPro" id="IPR029345">
    <property type="entry name" value="MalF_P2"/>
</dbReference>
<proteinExistence type="inferred from homology"/>
<dbReference type="InterPro" id="IPR048464">
    <property type="entry name" value="MalF_N_TM"/>
</dbReference>
<dbReference type="FunFam" id="1.10.3720.10:FF:000030">
    <property type="entry name" value="Maltose ABC transporter permease MalF"/>
    <property type="match status" value="1"/>
</dbReference>
<comment type="similarity">
    <text evidence="3 13">Belongs to the binding-protein-dependent transport system permease family. MalFG subfamily.</text>
</comment>
<dbReference type="EMBL" id="FRFG01000003">
    <property type="protein sequence ID" value="SHO54350.1"/>
    <property type="molecule type" value="Genomic_DNA"/>
</dbReference>
<feature type="transmembrane region" description="Helical" evidence="12">
    <location>
        <begin position="75"/>
        <end position="99"/>
    </location>
</feature>
<sequence>MQLVQGSGAHASVNILSGKKKLLKWGVLLIIGICNGYASILMFSRGELAFAMLTIVLTALAVFIFGNRKAYAHRYIYPGIAGMILFILFPLAYTVGLSFTNYSAKNQLSLARAQSVLLDQTFQSGKNFPFTLYQGQAGYRIVVKTENTVLVTAPFRFQDLSAREKSHFQQTSGDRMTLSVPDFSLTDQTKAKLKTVIQHRKLLGQVTLEMPDGALIRMNGLRKFAAVAPLYSQVDGGQTLHNHQTGQDLKPNMKAGFYQPVNEAGEFTGQPVSPGFIVNTGTANFQRVWQDEGIKEPFISIFIWTVVFSVATVVLTLAIGLVLASIVQWEALKGRAVYRVLLILPYAVPAFISILIFKGLFNQSFGEINLVLKALFGLSPAWFSDPFLARMMVIIVNTWLGFPYMMILCMGLLKAIPDDLYEASAIDGAGPFYNFMRITVPLMIKPLTPLLIASFAFNFNNFVMIYLLTSGGPNMIGTSEPAGYTDLLVSYTYRIAFEGSGGRDFGLASAIATLIFLLVGALALFNLRFTRLEQD</sequence>
<protein>
    <recommendedName>
        <fullName evidence="13">Maltose/maltodextrin transport system permease protein</fullName>
    </recommendedName>
</protein>
<evidence type="ECO:0000256" key="9">
    <source>
        <dbReference type="ARBA" id="ARBA00022989"/>
    </source>
</evidence>
<feature type="transmembrane region" description="Helical" evidence="12">
    <location>
        <begin position="48"/>
        <end position="66"/>
    </location>
</feature>
<dbReference type="PROSITE" id="PS50928">
    <property type="entry name" value="ABC_TM1"/>
    <property type="match status" value="1"/>
</dbReference>
<dbReference type="NCBIfam" id="NF008232">
    <property type="entry name" value="PRK10999.1"/>
    <property type="match status" value="1"/>
</dbReference>
<accession>A0A1M7YNZ0</accession>
<dbReference type="CDD" id="cd06261">
    <property type="entry name" value="TM_PBP2"/>
    <property type="match status" value="1"/>
</dbReference>
<evidence type="ECO:0000313" key="15">
    <source>
        <dbReference type="EMBL" id="SHO54350.1"/>
    </source>
</evidence>
<gene>
    <name evidence="15" type="primary">malF</name>
    <name evidence="15" type="ORF">VQ7734_00064</name>
</gene>
<feature type="transmembrane region" description="Helical" evidence="12">
    <location>
        <begin position="22"/>
        <end position="42"/>
    </location>
</feature>
<keyword evidence="10 12" id="KW-0472">Membrane</keyword>
<dbReference type="Proteomes" id="UP000184600">
    <property type="component" value="Unassembled WGS sequence"/>
</dbReference>
<evidence type="ECO:0000256" key="5">
    <source>
        <dbReference type="ARBA" id="ARBA00022475"/>
    </source>
</evidence>
<dbReference type="Pfam" id="PF20872">
    <property type="entry name" value="MalF_N_TM"/>
    <property type="match status" value="1"/>
</dbReference>
<dbReference type="InterPro" id="IPR035277">
    <property type="entry name" value="MalF_N"/>
</dbReference>
<evidence type="ECO:0000256" key="11">
    <source>
        <dbReference type="ARBA" id="ARBA00061879"/>
    </source>
</evidence>
<dbReference type="Gene3D" id="2.40.430.10">
    <property type="entry name" value="D-maltodextrin-binding protein, MBP"/>
    <property type="match status" value="1"/>
</dbReference>
<feature type="domain" description="ABC transmembrane type-1" evidence="14">
    <location>
        <begin position="302"/>
        <end position="526"/>
    </location>
</feature>
<dbReference type="Pfam" id="PF00528">
    <property type="entry name" value="BPD_transp_1"/>
    <property type="match status" value="1"/>
</dbReference>
<dbReference type="AlphaFoldDB" id="A0A1M7YNZ0"/>
<dbReference type="InterPro" id="IPR000515">
    <property type="entry name" value="MetI-like"/>
</dbReference>
<feature type="transmembrane region" description="Helical" evidence="12">
    <location>
        <begin position="301"/>
        <end position="324"/>
    </location>
</feature>
<keyword evidence="4 12" id="KW-0813">Transport</keyword>
<dbReference type="SUPFAM" id="SSF161098">
    <property type="entry name" value="MetI-like"/>
    <property type="match status" value="1"/>
</dbReference>
<keyword evidence="6 13" id="KW-0997">Cell inner membrane</keyword>
<keyword evidence="7 13" id="KW-0762">Sugar transport</keyword>
<evidence type="ECO:0000313" key="16">
    <source>
        <dbReference type="Proteomes" id="UP000184600"/>
    </source>
</evidence>
<feature type="transmembrane region" description="Helical" evidence="12">
    <location>
        <begin position="336"/>
        <end position="357"/>
    </location>
</feature>
<reference evidence="16" key="1">
    <citation type="submission" date="2016-12" db="EMBL/GenBank/DDBJ databases">
        <authorList>
            <person name="Rodrigo-Torres L."/>
            <person name="Arahal R.D."/>
            <person name="Lucena T."/>
        </authorList>
    </citation>
    <scope>NUCLEOTIDE SEQUENCE [LARGE SCALE GENOMIC DNA]</scope>
</reference>
<feature type="transmembrane region" description="Helical" evidence="12">
    <location>
        <begin position="387"/>
        <end position="413"/>
    </location>
</feature>
<evidence type="ECO:0000256" key="3">
    <source>
        <dbReference type="ARBA" id="ARBA00009047"/>
    </source>
</evidence>
<keyword evidence="9 12" id="KW-1133">Transmembrane helix</keyword>
<dbReference type="InterPro" id="IPR035906">
    <property type="entry name" value="MetI-like_sf"/>
</dbReference>
<dbReference type="GO" id="GO:1990060">
    <property type="term" value="C:maltose transport complex"/>
    <property type="evidence" value="ECO:0007669"/>
    <property type="project" value="TreeGrafter"/>
</dbReference>
<evidence type="ECO:0000256" key="4">
    <source>
        <dbReference type="ARBA" id="ARBA00022448"/>
    </source>
</evidence>
<dbReference type="Gene3D" id="1.10.3720.10">
    <property type="entry name" value="MetI-like"/>
    <property type="match status" value="1"/>
</dbReference>
<dbReference type="Gene3D" id="1.20.58.370">
    <property type="entry name" value="MalF N-terminal region-like"/>
    <property type="match status" value="1"/>
</dbReference>
<comment type="subunit">
    <text evidence="11 13">The complex is composed of two ATP-binding proteins (MalK), two transmembrane proteins (MalG and MalF) and a solute-binding protein (MalE).</text>
</comment>
<feature type="transmembrane region" description="Helical" evidence="12">
    <location>
        <begin position="447"/>
        <end position="468"/>
    </location>
</feature>
<dbReference type="Pfam" id="PF14785">
    <property type="entry name" value="MalF_P2"/>
    <property type="match status" value="1"/>
</dbReference>
<feature type="transmembrane region" description="Helical" evidence="12">
    <location>
        <begin position="505"/>
        <end position="527"/>
    </location>
</feature>
<keyword evidence="16" id="KW-1185">Reference proteome</keyword>
<dbReference type="STRING" id="1117707.VQ7734_00064"/>
<evidence type="ECO:0000256" key="2">
    <source>
        <dbReference type="ARBA" id="ARBA00004429"/>
    </source>
</evidence>
<evidence type="ECO:0000256" key="1">
    <source>
        <dbReference type="ARBA" id="ARBA00002264"/>
    </source>
</evidence>
<keyword evidence="8 12" id="KW-0812">Transmembrane</keyword>
<dbReference type="GO" id="GO:0042956">
    <property type="term" value="P:maltodextrin transmembrane transport"/>
    <property type="evidence" value="ECO:0007669"/>
    <property type="project" value="TreeGrafter"/>
</dbReference>
<organism evidence="15 16">
    <name type="scientific">Vibrio quintilis</name>
    <dbReference type="NCBI Taxonomy" id="1117707"/>
    <lineage>
        <taxon>Bacteria</taxon>
        <taxon>Pseudomonadati</taxon>
        <taxon>Pseudomonadota</taxon>
        <taxon>Gammaproteobacteria</taxon>
        <taxon>Vibrionales</taxon>
        <taxon>Vibrionaceae</taxon>
        <taxon>Vibrio</taxon>
    </lineage>
</organism>
<evidence type="ECO:0000256" key="12">
    <source>
        <dbReference type="RuleBase" id="RU363032"/>
    </source>
</evidence>
<evidence type="ECO:0000256" key="7">
    <source>
        <dbReference type="ARBA" id="ARBA00022597"/>
    </source>
</evidence>
<evidence type="ECO:0000256" key="13">
    <source>
        <dbReference type="RuleBase" id="RU367050"/>
    </source>
</evidence>
<evidence type="ECO:0000256" key="10">
    <source>
        <dbReference type="ARBA" id="ARBA00023136"/>
    </source>
</evidence>
<comment type="subcellular location">
    <subcellularLocation>
        <location evidence="2 13">Cell inner membrane</location>
        <topology evidence="2 13">Multi-pass membrane protein</topology>
    </subcellularLocation>
    <subcellularLocation>
        <location evidence="12">Cell membrane</location>
        <topology evidence="12">Multi-pass membrane protein</topology>
    </subcellularLocation>
</comment>
<dbReference type="GO" id="GO:0015423">
    <property type="term" value="F:ABC-type maltose transporter activity"/>
    <property type="evidence" value="ECO:0007669"/>
    <property type="project" value="TreeGrafter"/>
</dbReference>
<dbReference type="InterPro" id="IPR047103">
    <property type="entry name" value="MalF_P2_sf"/>
</dbReference>
<dbReference type="PANTHER" id="PTHR47314">
    <property type="entry name" value="MALTOSE/MALTODEXTRIN TRANSPORT SYSTEM PERMEASE PROTEIN MALF"/>
    <property type="match status" value="1"/>
</dbReference>
<evidence type="ECO:0000256" key="6">
    <source>
        <dbReference type="ARBA" id="ARBA00022519"/>
    </source>
</evidence>
<name>A0A1M7YNZ0_9VIBR</name>
<evidence type="ECO:0000259" key="14">
    <source>
        <dbReference type="PROSITE" id="PS50928"/>
    </source>
</evidence>
<dbReference type="SUPFAM" id="SSF160964">
    <property type="entry name" value="MalF N-terminal region-like"/>
    <property type="match status" value="1"/>
</dbReference>